<reference evidence="1 2" key="1">
    <citation type="journal article" date="2023" name="Int. J. Syst. Evol. Microbiol.">
        <title>Winogradskyella bathintestinalis sp. nov., isolated from the intestine of the deep-sea loosejaw dragonfish, Malacosteus niger.</title>
        <authorList>
            <person name="Uniacke-Lowe S."/>
            <person name="Johnson C.N."/>
            <person name="Stanton C."/>
            <person name="Hill C."/>
            <person name="Ross P."/>
        </authorList>
    </citation>
    <scope>NUCLEOTIDE SEQUENCE [LARGE SCALE GENOMIC DNA]</scope>
    <source>
        <strain evidence="1 2">APC 3343</strain>
    </source>
</reference>
<accession>A0ABT7ZZL5</accession>
<dbReference type="Proteomes" id="UP001231197">
    <property type="component" value="Unassembled WGS sequence"/>
</dbReference>
<proteinExistence type="predicted"/>
<organism evidence="1 2">
    <name type="scientific">Winogradskyella bathintestinalis</name>
    <dbReference type="NCBI Taxonomy" id="3035208"/>
    <lineage>
        <taxon>Bacteria</taxon>
        <taxon>Pseudomonadati</taxon>
        <taxon>Bacteroidota</taxon>
        <taxon>Flavobacteriia</taxon>
        <taxon>Flavobacteriales</taxon>
        <taxon>Flavobacteriaceae</taxon>
        <taxon>Winogradskyella</taxon>
    </lineage>
</organism>
<comment type="caution">
    <text evidence="1">The sequence shown here is derived from an EMBL/GenBank/DDBJ whole genome shotgun (WGS) entry which is preliminary data.</text>
</comment>
<protein>
    <submittedName>
        <fullName evidence="1">Uncharacterized protein</fullName>
    </submittedName>
</protein>
<evidence type="ECO:0000313" key="2">
    <source>
        <dbReference type="Proteomes" id="UP001231197"/>
    </source>
</evidence>
<keyword evidence="2" id="KW-1185">Reference proteome</keyword>
<evidence type="ECO:0000313" key="1">
    <source>
        <dbReference type="EMBL" id="MDN3494274.1"/>
    </source>
</evidence>
<dbReference type="RefSeq" id="WP_290207974.1">
    <property type="nucleotide sequence ID" value="NZ_JASDDK010000019.1"/>
</dbReference>
<dbReference type="EMBL" id="JASDDK010000019">
    <property type="protein sequence ID" value="MDN3494274.1"/>
    <property type="molecule type" value="Genomic_DNA"/>
</dbReference>
<gene>
    <name evidence="1" type="ORF">QMA06_16250</name>
</gene>
<sequence>MDTLKEKLSEYLNENYFFIEAEIYSYFNKKPIIFFVHKKDLFYNRNRERIEKLNHLDFLQENNYPNKWKTFDKSIHIKWFSDEFKMKGLKFKTRDVKIVLAEMFESFNLAKKLKLPNEIIEILKN</sequence>
<name>A0ABT7ZZL5_9FLAO</name>